<keyword evidence="4" id="KW-1185">Reference proteome</keyword>
<dbReference type="SUPFAM" id="SSF82185">
    <property type="entry name" value="Histone H3 K4-specific methyltransferase SET7/9 N-terminal domain"/>
    <property type="match status" value="1"/>
</dbReference>
<dbReference type="PANTHER" id="PTHR43215:SF14">
    <property type="entry name" value="RADIAL SPOKE HEAD 1 HOMOLOG"/>
    <property type="match status" value="1"/>
</dbReference>
<sequence length="125" mass="14030">MMLHKRRPIFEMICVLVIILSAVSTIWLLLPQKTSLVLDGQTIRYTGYVRNEKMNGKGDITFSNGDHYKGNFKNGNFDGQGTFYSQEGWSYSGHFSKGQADGQGKLSLADGQVIQGKFKQGIYQK</sequence>
<keyword evidence="2" id="KW-0472">Membrane</keyword>
<feature type="transmembrane region" description="Helical" evidence="2">
    <location>
        <begin position="12"/>
        <end position="30"/>
    </location>
</feature>
<reference evidence="3 4" key="1">
    <citation type="submission" date="2021-01" db="EMBL/GenBank/DDBJ databases">
        <title>Genomic Encyclopedia of Type Strains, Phase IV (KMG-IV): sequencing the most valuable type-strain genomes for metagenomic binning, comparative biology and taxonomic classification.</title>
        <authorList>
            <person name="Goeker M."/>
        </authorList>
    </citation>
    <scope>NUCLEOTIDE SEQUENCE [LARGE SCALE GENOMIC DNA]</scope>
    <source>
        <strain evidence="3 4">DSM 27513</strain>
    </source>
</reference>
<keyword evidence="2" id="KW-1133">Transmembrane helix</keyword>
<dbReference type="RefSeq" id="WP_205016830.1">
    <property type="nucleotide sequence ID" value="NZ_JAFBEI010000012.1"/>
</dbReference>
<dbReference type="PANTHER" id="PTHR43215">
    <property type="entry name" value="RADIAL SPOKE HEAD 1 HOMOLOG"/>
    <property type="match status" value="1"/>
</dbReference>
<dbReference type="EMBL" id="JAFBEI010000012">
    <property type="protein sequence ID" value="MBM7635924.1"/>
    <property type="molecule type" value="Genomic_DNA"/>
</dbReference>
<proteinExistence type="predicted"/>
<comment type="caution">
    <text evidence="3">The sequence shown here is derived from an EMBL/GenBank/DDBJ whole genome shotgun (WGS) entry which is preliminary data.</text>
</comment>
<dbReference type="Pfam" id="PF02493">
    <property type="entry name" value="MORN"/>
    <property type="match status" value="3"/>
</dbReference>
<evidence type="ECO:0000313" key="3">
    <source>
        <dbReference type="EMBL" id="MBM7635924.1"/>
    </source>
</evidence>
<evidence type="ECO:0000256" key="1">
    <source>
        <dbReference type="ARBA" id="ARBA00022737"/>
    </source>
</evidence>
<protein>
    <recommendedName>
        <fullName evidence="5">MORN repeat protein</fullName>
    </recommendedName>
</protein>
<name>A0ABS2PKN6_9STRE</name>
<evidence type="ECO:0000256" key="2">
    <source>
        <dbReference type="SAM" id="Phobius"/>
    </source>
</evidence>
<keyword evidence="1" id="KW-0677">Repeat</keyword>
<dbReference type="Gene3D" id="2.20.110.10">
    <property type="entry name" value="Histone H3 K4-specific methyltransferase SET7/9 N-terminal domain"/>
    <property type="match status" value="2"/>
</dbReference>
<accession>A0ABS2PKN6</accession>
<organism evidence="3 4">
    <name type="scientific">Streptococcus saliviloxodontae</name>
    <dbReference type="NCBI Taxonomy" id="1349416"/>
    <lineage>
        <taxon>Bacteria</taxon>
        <taxon>Bacillati</taxon>
        <taxon>Bacillota</taxon>
        <taxon>Bacilli</taxon>
        <taxon>Lactobacillales</taxon>
        <taxon>Streptococcaceae</taxon>
        <taxon>Streptococcus</taxon>
    </lineage>
</organism>
<keyword evidence="2" id="KW-0812">Transmembrane</keyword>
<dbReference type="Proteomes" id="UP000809081">
    <property type="component" value="Unassembled WGS sequence"/>
</dbReference>
<dbReference type="SMART" id="SM00698">
    <property type="entry name" value="MORN"/>
    <property type="match status" value="3"/>
</dbReference>
<dbReference type="InterPro" id="IPR003409">
    <property type="entry name" value="MORN"/>
</dbReference>
<gene>
    <name evidence="3" type="ORF">JOC31_000742</name>
</gene>
<evidence type="ECO:0000313" key="4">
    <source>
        <dbReference type="Proteomes" id="UP000809081"/>
    </source>
</evidence>
<evidence type="ECO:0008006" key="5">
    <source>
        <dbReference type="Google" id="ProtNLM"/>
    </source>
</evidence>